<dbReference type="GO" id="GO:0001725">
    <property type="term" value="C:stress fiber"/>
    <property type="evidence" value="ECO:0007669"/>
    <property type="project" value="TreeGrafter"/>
</dbReference>
<feature type="compositionally biased region" description="Polar residues" evidence="5">
    <location>
        <begin position="361"/>
        <end position="372"/>
    </location>
</feature>
<feature type="region of interest" description="Disordered" evidence="5">
    <location>
        <begin position="537"/>
        <end position="562"/>
    </location>
</feature>
<feature type="compositionally biased region" description="Polar residues" evidence="5">
    <location>
        <begin position="575"/>
        <end position="589"/>
    </location>
</feature>
<dbReference type="AlphaFoldDB" id="A0A6F9DCT0"/>
<feature type="compositionally biased region" description="Polar residues" evidence="5">
    <location>
        <begin position="537"/>
        <end position="551"/>
    </location>
</feature>
<dbReference type="GO" id="GO:0051764">
    <property type="term" value="P:actin crosslink formation"/>
    <property type="evidence" value="ECO:0007669"/>
    <property type="project" value="TreeGrafter"/>
</dbReference>
<dbReference type="SUPFAM" id="SSF47576">
    <property type="entry name" value="Calponin-homology domain, CH-domain"/>
    <property type="match status" value="1"/>
</dbReference>
<reference evidence="8" key="1">
    <citation type="submission" date="2020-04" db="EMBL/GenBank/DDBJ databases">
        <authorList>
            <person name="Neveu A P."/>
        </authorList>
    </citation>
    <scope>NUCLEOTIDE SEQUENCE</scope>
    <source>
        <tissue evidence="8">Whole embryo</tissue>
    </source>
</reference>
<dbReference type="EMBL" id="LR785375">
    <property type="protein sequence ID" value="CAB3248285.1"/>
    <property type="molecule type" value="mRNA"/>
</dbReference>
<dbReference type="InterPro" id="IPR003108">
    <property type="entry name" value="GAR_dom"/>
</dbReference>
<dbReference type="Pfam" id="PF02187">
    <property type="entry name" value="GAS2"/>
    <property type="match status" value="1"/>
</dbReference>
<accession>A0A6F9DCT0</accession>
<feature type="compositionally biased region" description="Basic residues" evidence="5">
    <location>
        <begin position="287"/>
        <end position="299"/>
    </location>
</feature>
<evidence type="ECO:0000256" key="5">
    <source>
        <dbReference type="SAM" id="MobiDB-lite"/>
    </source>
</evidence>
<dbReference type="InterPro" id="IPR036872">
    <property type="entry name" value="CH_dom_sf"/>
</dbReference>
<keyword evidence="2" id="KW-0963">Cytoplasm</keyword>
<feature type="compositionally biased region" description="Polar residues" evidence="5">
    <location>
        <begin position="425"/>
        <end position="459"/>
    </location>
</feature>
<dbReference type="GO" id="GO:0005737">
    <property type="term" value="C:cytoplasm"/>
    <property type="evidence" value="ECO:0007669"/>
    <property type="project" value="TreeGrafter"/>
</dbReference>
<dbReference type="CDD" id="cd21268">
    <property type="entry name" value="CH_GAS2L1_2"/>
    <property type="match status" value="1"/>
</dbReference>
<evidence type="ECO:0000256" key="4">
    <source>
        <dbReference type="ARBA" id="ARBA00038441"/>
    </source>
</evidence>
<dbReference type="Pfam" id="PF00307">
    <property type="entry name" value="CH"/>
    <property type="match status" value="1"/>
</dbReference>
<dbReference type="GO" id="GO:0005884">
    <property type="term" value="C:actin filament"/>
    <property type="evidence" value="ECO:0007669"/>
    <property type="project" value="TreeGrafter"/>
</dbReference>
<feature type="region of interest" description="Disordered" evidence="5">
    <location>
        <begin position="575"/>
        <end position="614"/>
    </location>
</feature>
<evidence type="ECO:0000313" key="8">
    <source>
        <dbReference type="EMBL" id="CAB3248285.1"/>
    </source>
</evidence>
<evidence type="ECO:0000256" key="1">
    <source>
        <dbReference type="ARBA" id="ARBA00004245"/>
    </source>
</evidence>
<dbReference type="GO" id="GO:0035371">
    <property type="term" value="C:microtubule plus-end"/>
    <property type="evidence" value="ECO:0007669"/>
    <property type="project" value="TreeGrafter"/>
</dbReference>
<feature type="domain" description="Calponin-homology (CH)" evidence="6">
    <location>
        <begin position="38"/>
        <end position="166"/>
    </location>
</feature>
<comment type="subcellular location">
    <subcellularLocation>
        <location evidence="1">Cytoplasm</location>
        <location evidence="1">Cytoskeleton</location>
    </subcellularLocation>
</comment>
<proteinExistence type="evidence at transcript level"/>
<dbReference type="GO" id="GO:0008017">
    <property type="term" value="F:microtubule binding"/>
    <property type="evidence" value="ECO:0007669"/>
    <property type="project" value="InterPro"/>
</dbReference>
<dbReference type="PANTHER" id="PTHR46756:SF18">
    <property type="entry name" value="GAS2-LIKE PROTEIN PICKLED EGGS"/>
    <property type="match status" value="1"/>
</dbReference>
<dbReference type="PANTHER" id="PTHR46756">
    <property type="entry name" value="TRANSGELIN"/>
    <property type="match status" value="1"/>
</dbReference>
<dbReference type="InterPro" id="IPR036534">
    <property type="entry name" value="GAR_dom_sf"/>
</dbReference>
<dbReference type="GO" id="GO:0031110">
    <property type="term" value="P:regulation of microtubule polymerization or depolymerization"/>
    <property type="evidence" value="ECO:0007669"/>
    <property type="project" value="TreeGrafter"/>
</dbReference>
<dbReference type="GO" id="GO:0001578">
    <property type="term" value="P:microtubule bundle formation"/>
    <property type="evidence" value="ECO:0007669"/>
    <property type="project" value="TreeGrafter"/>
</dbReference>
<dbReference type="PROSITE" id="PS51460">
    <property type="entry name" value="GAR"/>
    <property type="match status" value="1"/>
</dbReference>
<dbReference type="PROSITE" id="PS50021">
    <property type="entry name" value="CH"/>
    <property type="match status" value="1"/>
</dbReference>
<dbReference type="SMART" id="SM00033">
    <property type="entry name" value="CH"/>
    <property type="match status" value="1"/>
</dbReference>
<protein>
    <submittedName>
        <fullName evidence="8">GAS2-like protein 1</fullName>
    </submittedName>
</protein>
<feature type="compositionally biased region" description="Low complexity" evidence="5">
    <location>
        <begin position="300"/>
        <end position="314"/>
    </location>
</feature>
<dbReference type="GO" id="GO:1904825">
    <property type="term" value="P:protein localization to microtubule plus-end"/>
    <property type="evidence" value="ECO:0007669"/>
    <property type="project" value="TreeGrafter"/>
</dbReference>
<evidence type="ECO:0000259" key="7">
    <source>
        <dbReference type="PROSITE" id="PS51460"/>
    </source>
</evidence>
<dbReference type="SMART" id="SM00243">
    <property type="entry name" value="GAS2"/>
    <property type="match status" value="1"/>
</dbReference>
<sequence>MINPTKHMKTSSDPGRKIISHAANQSVRPYSSNQEYLYAMREDLADWLKGLYAVDINVTNFFDVLETGTLLCQHANNITTCANYIKSTTSNHQNLLFPQRVLVYNQGRYVRASSFFARDNIASFIGWCRSDLHIPESVMFETNDLVLRVNEKNVILCLLEVARKGSKFGVPAPVLIQMEQDIDNEIELDKRSKQKNGNSTPKQPVKQKVSCDFKSLDEMVQFILGMCTCPSQFPMIKVSDGKYKVGDSENLIFMRILRQHVMVRVGGGWDTLEHYLDKHDPCRCQRHRGDKNLSPRHSRTSSLSNQVSQSQSESTPRKPRKNQLPEQHKANRQHSPHKKDTNRLSGSGRITPRIEGERYSTTRNTAQENVFNRLSRPKSTPPIPSKSLVQQDDMLVVQRNKTGAHQVHRPSTNKNSGSMRPRNYESGSLLRTQPVPSNNLQRNRFSTSAVEPSISTARSHNPKLRHTVAAPTSQKTNWRRTQSKSQLDRPPATGGGHMKPNVDHTSYETNFLNLLDKREKEILLEFEKECIRNQAAVSSNVPSSFNESQQAERIPEPDMNSEDSEVALHMQGFEVNQPSDEMFNQTQTLPKPRKDNRKEKQHDRRTRIPTPVSFTRALLPKSMESTKQHEGTNPSRYSTSIALSSDEIKNVKTNERIASSNIQTHKAVSANNFPFHDSKSSYKKRDNFFPPSAFNFCSRSNHDLLESSQNLSVSKTQSLRGPQWV</sequence>
<gene>
    <name evidence="8" type="primary">Gas2l1</name>
</gene>
<feature type="compositionally biased region" description="Polar residues" evidence="5">
    <location>
        <begin position="399"/>
        <end position="418"/>
    </location>
</feature>
<comment type="similarity">
    <text evidence="4">Belongs to the GAS2 family.</text>
</comment>
<dbReference type="GO" id="GO:0051015">
    <property type="term" value="F:actin filament binding"/>
    <property type="evidence" value="ECO:0007669"/>
    <property type="project" value="TreeGrafter"/>
</dbReference>
<dbReference type="GO" id="GO:0008093">
    <property type="term" value="F:cytoskeletal anchor activity"/>
    <property type="evidence" value="ECO:0007669"/>
    <property type="project" value="TreeGrafter"/>
</dbReference>
<feature type="compositionally biased region" description="Basic and acidic residues" evidence="5">
    <location>
        <begin position="592"/>
        <end position="602"/>
    </location>
</feature>
<feature type="region of interest" description="Disordered" evidence="5">
    <location>
        <begin position="619"/>
        <end position="638"/>
    </location>
</feature>
<keyword evidence="3" id="KW-0206">Cytoskeleton</keyword>
<dbReference type="Gene3D" id="1.10.418.10">
    <property type="entry name" value="Calponin-like domain"/>
    <property type="match status" value="1"/>
</dbReference>
<feature type="region of interest" description="Disordered" evidence="5">
    <location>
        <begin position="287"/>
        <end position="503"/>
    </location>
</feature>
<name>A0A6F9DCT0_9ASCI</name>
<feature type="domain" description="GAR" evidence="7">
    <location>
        <begin position="211"/>
        <end position="283"/>
    </location>
</feature>
<dbReference type="InterPro" id="IPR001715">
    <property type="entry name" value="CH_dom"/>
</dbReference>
<dbReference type="SUPFAM" id="SSF143575">
    <property type="entry name" value="GAS2 domain-like"/>
    <property type="match status" value="1"/>
</dbReference>
<organism evidence="8">
    <name type="scientific">Phallusia mammillata</name>
    <dbReference type="NCBI Taxonomy" id="59560"/>
    <lineage>
        <taxon>Eukaryota</taxon>
        <taxon>Metazoa</taxon>
        <taxon>Chordata</taxon>
        <taxon>Tunicata</taxon>
        <taxon>Ascidiacea</taxon>
        <taxon>Phlebobranchia</taxon>
        <taxon>Ascidiidae</taxon>
        <taxon>Phallusia</taxon>
    </lineage>
</organism>
<evidence type="ECO:0000256" key="3">
    <source>
        <dbReference type="ARBA" id="ARBA00023212"/>
    </source>
</evidence>
<dbReference type="Gene3D" id="3.30.920.20">
    <property type="entry name" value="Gas2-like domain"/>
    <property type="match status" value="1"/>
</dbReference>
<evidence type="ECO:0000256" key="2">
    <source>
        <dbReference type="ARBA" id="ARBA00022490"/>
    </source>
</evidence>
<evidence type="ECO:0000259" key="6">
    <source>
        <dbReference type="PROSITE" id="PS50021"/>
    </source>
</evidence>